<dbReference type="PANTHER" id="PTHR32063:SF21">
    <property type="entry name" value="MULTIDRUG RESISTANCE PROTEIN MDTB"/>
    <property type="match status" value="1"/>
</dbReference>
<dbReference type="GO" id="GO:0042910">
    <property type="term" value="F:xenobiotic transmembrane transporter activity"/>
    <property type="evidence" value="ECO:0007669"/>
    <property type="project" value="TreeGrafter"/>
</dbReference>
<protein>
    <submittedName>
        <fullName evidence="1">Efflux RND transporter permease subunit</fullName>
    </submittedName>
</protein>
<dbReference type="PANTHER" id="PTHR32063">
    <property type="match status" value="1"/>
</dbReference>
<dbReference type="Gene3D" id="3.30.70.1430">
    <property type="entry name" value="Multidrug efflux transporter AcrB pore domain"/>
    <property type="match status" value="1"/>
</dbReference>
<dbReference type="EMBL" id="VBOV01000302">
    <property type="protein sequence ID" value="TMQ54604.1"/>
    <property type="molecule type" value="Genomic_DNA"/>
</dbReference>
<dbReference type="GO" id="GO:0005886">
    <property type="term" value="C:plasma membrane"/>
    <property type="evidence" value="ECO:0007669"/>
    <property type="project" value="TreeGrafter"/>
</dbReference>
<sequence length="299" mass="33253">MLCSRFLKLDHGRQHGRAYRTVEEGYRSMYRFYERTLLWVMDHRRATMAFSLAILLGTFLLYKIAPKGFIPSEDTGRIVASTETAEGTSFEAMSQHQQEVAAILGKDPNVDSYTSSVGSGGGVSSTNQGRIIVKLKPRNQLRLSADETIRELQPRLARVPGIRVYLQNPPVINVGGRISKSQYQFTLQSPDLSVLYSSVNDLLEGLSHVPGLQDVTSDLQIANPEVDVAIDRDRAAALGVSAEQIEETLYDAFGSRQVSTIFTSTDQYWVIMELQPEFQRDITALQNLYVATSTGTLVP</sequence>
<evidence type="ECO:0000313" key="2">
    <source>
        <dbReference type="Proteomes" id="UP000320913"/>
    </source>
</evidence>
<dbReference type="SUPFAM" id="SSF82693">
    <property type="entry name" value="Multidrug efflux transporter AcrB pore domain, PN1, PN2, PC1 and PC2 subdomains"/>
    <property type="match status" value="1"/>
</dbReference>
<dbReference type="Gene3D" id="1.20.1640.10">
    <property type="entry name" value="Multidrug efflux transporter AcrB transmembrane domain"/>
    <property type="match status" value="2"/>
</dbReference>
<evidence type="ECO:0000313" key="1">
    <source>
        <dbReference type="EMBL" id="TMQ54604.1"/>
    </source>
</evidence>
<accession>A0A538STK8</accession>
<feature type="non-terminal residue" evidence="1">
    <location>
        <position position="299"/>
    </location>
</feature>
<dbReference type="Gene3D" id="3.30.70.1440">
    <property type="entry name" value="Multidrug efflux transporter AcrB pore domain"/>
    <property type="match status" value="1"/>
</dbReference>
<dbReference type="InterPro" id="IPR001036">
    <property type="entry name" value="Acrflvin-R"/>
</dbReference>
<comment type="caution">
    <text evidence="1">The sequence shown here is derived from an EMBL/GenBank/DDBJ whole genome shotgun (WGS) entry which is preliminary data.</text>
</comment>
<dbReference type="SUPFAM" id="SSF82714">
    <property type="entry name" value="Multidrug efflux transporter AcrB TolC docking domain, DN and DC subdomains"/>
    <property type="match status" value="1"/>
</dbReference>
<reference evidence="1 2" key="1">
    <citation type="journal article" date="2019" name="Nat. Microbiol.">
        <title>Mediterranean grassland soil C-N compound turnover is dependent on rainfall and depth, and is mediated by genomically divergent microorganisms.</title>
        <authorList>
            <person name="Diamond S."/>
            <person name="Andeer P.F."/>
            <person name="Li Z."/>
            <person name="Crits-Christoph A."/>
            <person name="Burstein D."/>
            <person name="Anantharaman K."/>
            <person name="Lane K.R."/>
            <person name="Thomas B.C."/>
            <person name="Pan C."/>
            <person name="Northen T.R."/>
            <person name="Banfield J.F."/>
        </authorList>
    </citation>
    <scope>NUCLEOTIDE SEQUENCE [LARGE SCALE GENOMIC DNA]</scope>
    <source>
        <strain evidence="1">WS_5</strain>
    </source>
</reference>
<gene>
    <name evidence="1" type="ORF">E6K75_10305</name>
</gene>
<dbReference type="Gene3D" id="3.30.2090.10">
    <property type="entry name" value="Multidrug efflux transporter AcrB TolC docking domain, DN and DC subdomains"/>
    <property type="match status" value="1"/>
</dbReference>
<dbReference type="InterPro" id="IPR027463">
    <property type="entry name" value="AcrB_DN_DC_subdom"/>
</dbReference>
<organism evidence="1 2">
    <name type="scientific">Eiseniibacteriota bacterium</name>
    <dbReference type="NCBI Taxonomy" id="2212470"/>
    <lineage>
        <taxon>Bacteria</taxon>
        <taxon>Candidatus Eiseniibacteriota</taxon>
    </lineage>
</organism>
<dbReference type="AlphaFoldDB" id="A0A538STK8"/>
<dbReference type="Proteomes" id="UP000320913">
    <property type="component" value="Unassembled WGS sequence"/>
</dbReference>
<dbReference type="Pfam" id="PF00873">
    <property type="entry name" value="ACR_tran"/>
    <property type="match status" value="1"/>
</dbReference>
<name>A0A538STK8_UNCEI</name>
<proteinExistence type="predicted"/>